<feature type="non-terminal residue" evidence="3">
    <location>
        <position position="453"/>
    </location>
</feature>
<dbReference type="AlphaFoldDB" id="A0A7X9IK73"/>
<reference evidence="3 4" key="1">
    <citation type="journal article" date="2020" name="Biotechnol. Biofuels">
        <title>New insights from the biogas microbiome by comprehensive genome-resolved metagenomics of nearly 1600 species originating from multiple anaerobic digesters.</title>
        <authorList>
            <person name="Campanaro S."/>
            <person name="Treu L."/>
            <person name="Rodriguez-R L.M."/>
            <person name="Kovalovszki A."/>
            <person name="Ziels R.M."/>
            <person name="Maus I."/>
            <person name="Zhu X."/>
            <person name="Kougias P.G."/>
            <person name="Basile A."/>
            <person name="Luo G."/>
            <person name="Schluter A."/>
            <person name="Konstantinidis K.T."/>
            <person name="Angelidaki I."/>
        </authorList>
    </citation>
    <scope>NUCLEOTIDE SEQUENCE [LARGE SCALE GENOMIC DNA]</scope>
    <source>
        <strain evidence="3">AS27yjCOA_65</strain>
    </source>
</reference>
<sequence>MTDTSTMDANTQLSVTGIAKSPEASVAKGKINPSSIDADTQRDFRALAAAVLSKSVDSEGNPVNFDIDSIQTRETYNLKFLKDQGKCRDIVKQYVRARNANWDNLDKREVERVDKFVRDIPSLSRKLDLPPLTTIPDLRVVEGRESGAQIKKSLSSIDVVKGANGVDSVGQVSSKYLPIYDQLSERIPEAAAIIQPAANRLAEARAKYDAAKEDYEKAVADFNQGSKSFQAYQQAKVKYYFDGLAKIEGTDRIKVKVQEGEGAQKTTKEVILKDHIEDLRAKVEKGEVKLSDALNSIERLSQRAMDNFFVSYLPKPEERVKAWFNLAKNKDLKATSEAHKRFDREIVELQKNEPGKTNMPDRSILDAKKQAYETAVSELNFATQRLTDVDAQLDQASERNFVLRYALDPKNKGNKEGVTTVPTERLAEYHYQTRVHFFNQFNKDAASLNAEID</sequence>
<evidence type="ECO:0000256" key="2">
    <source>
        <dbReference type="SAM" id="MobiDB-lite"/>
    </source>
</evidence>
<comment type="caution">
    <text evidence="3">The sequence shown here is derived from an EMBL/GenBank/DDBJ whole genome shotgun (WGS) entry which is preliminary data.</text>
</comment>
<feature type="coiled-coil region" evidence="1">
    <location>
        <begin position="276"/>
        <end position="303"/>
    </location>
</feature>
<feature type="coiled-coil region" evidence="1">
    <location>
        <begin position="194"/>
        <end position="221"/>
    </location>
</feature>
<feature type="compositionally biased region" description="Polar residues" evidence="2">
    <location>
        <begin position="1"/>
        <end position="15"/>
    </location>
</feature>
<name>A0A7X9IK73_9DELT</name>
<evidence type="ECO:0000256" key="1">
    <source>
        <dbReference type="SAM" id="Coils"/>
    </source>
</evidence>
<feature type="region of interest" description="Disordered" evidence="2">
    <location>
        <begin position="1"/>
        <end position="34"/>
    </location>
</feature>
<protein>
    <submittedName>
        <fullName evidence="3">Uncharacterized protein</fullName>
    </submittedName>
</protein>
<evidence type="ECO:0000313" key="4">
    <source>
        <dbReference type="Proteomes" id="UP000524246"/>
    </source>
</evidence>
<keyword evidence="1" id="KW-0175">Coiled coil</keyword>
<dbReference type="Proteomes" id="UP000524246">
    <property type="component" value="Unassembled WGS sequence"/>
</dbReference>
<gene>
    <name evidence="3" type="ORF">GYA55_09575</name>
</gene>
<dbReference type="EMBL" id="JAAZON010000430">
    <property type="protein sequence ID" value="NMC63400.1"/>
    <property type="molecule type" value="Genomic_DNA"/>
</dbReference>
<accession>A0A7X9IK73</accession>
<proteinExistence type="predicted"/>
<evidence type="ECO:0000313" key="3">
    <source>
        <dbReference type="EMBL" id="NMC63400.1"/>
    </source>
</evidence>
<organism evidence="3 4">
    <name type="scientific">SAR324 cluster bacterium</name>
    <dbReference type="NCBI Taxonomy" id="2024889"/>
    <lineage>
        <taxon>Bacteria</taxon>
        <taxon>Deltaproteobacteria</taxon>
        <taxon>SAR324 cluster</taxon>
    </lineage>
</organism>